<name>A0A7J7P826_9MAGN</name>
<evidence type="ECO:0000313" key="2">
    <source>
        <dbReference type="Proteomes" id="UP000541444"/>
    </source>
</evidence>
<dbReference type="AlphaFoldDB" id="A0A7J7P826"/>
<keyword evidence="2" id="KW-1185">Reference proteome</keyword>
<protein>
    <submittedName>
        <fullName evidence="1">Uncharacterized protein</fullName>
    </submittedName>
</protein>
<evidence type="ECO:0000313" key="1">
    <source>
        <dbReference type="EMBL" id="KAF6175595.1"/>
    </source>
</evidence>
<sequence>MMQMIILSLLEQIRMEATLLWLRKEDYSSFSSVYRVYFSFSNFTLPDGAQTIDLEILYYGNGLLIRYPHFMLLLWLHL</sequence>
<dbReference type="EMBL" id="JACGCM010000157">
    <property type="protein sequence ID" value="KAF6175595.1"/>
    <property type="molecule type" value="Genomic_DNA"/>
</dbReference>
<organism evidence="1 2">
    <name type="scientific">Kingdonia uniflora</name>
    <dbReference type="NCBI Taxonomy" id="39325"/>
    <lineage>
        <taxon>Eukaryota</taxon>
        <taxon>Viridiplantae</taxon>
        <taxon>Streptophyta</taxon>
        <taxon>Embryophyta</taxon>
        <taxon>Tracheophyta</taxon>
        <taxon>Spermatophyta</taxon>
        <taxon>Magnoliopsida</taxon>
        <taxon>Ranunculales</taxon>
        <taxon>Circaeasteraceae</taxon>
        <taxon>Kingdonia</taxon>
    </lineage>
</organism>
<dbReference type="Proteomes" id="UP000541444">
    <property type="component" value="Unassembled WGS sequence"/>
</dbReference>
<gene>
    <name evidence="1" type="ORF">GIB67_002607</name>
</gene>
<comment type="caution">
    <text evidence="1">The sequence shown here is derived from an EMBL/GenBank/DDBJ whole genome shotgun (WGS) entry which is preliminary data.</text>
</comment>
<accession>A0A7J7P826</accession>
<proteinExistence type="predicted"/>
<reference evidence="1 2" key="1">
    <citation type="journal article" date="2020" name="IScience">
        <title>Genome Sequencing of the Endangered Kingdonia uniflora (Circaeasteraceae, Ranunculales) Reveals Potential Mechanisms of Evolutionary Specialization.</title>
        <authorList>
            <person name="Sun Y."/>
            <person name="Deng T."/>
            <person name="Zhang A."/>
            <person name="Moore M.J."/>
            <person name="Landis J.B."/>
            <person name="Lin N."/>
            <person name="Zhang H."/>
            <person name="Zhang X."/>
            <person name="Huang J."/>
            <person name="Zhang X."/>
            <person name="Sun H."/>
            <person name="Wang H."/>
        </authorList>
    </citation>
    <scope>NUCLEOTIDE SEQUENCE [LARGE SCALE GENOMIC DNA]</scope>
    <source>
        <strain evidence="1">TB1705</strain>
        <tissue evidence="1">Leaf</tissue>
    </source>
</reference>